<dbReference type="AlphaFoldDB" id="A0A1U7P393"/>
<gene>
    <name evidence="1" type="ORF">BOO71_0002146</name>
</gene>
<protein>
    <submittedName>
        <fullName evidence="1">Uncharacterized protein</fullName>
    </submittedName>
</protein>
<dbReference type="InterPro" id="IPR015943">
    <property type="entry name" value="WD40/YVTN_repeat-like_dom_sf"/>
</dbReference>
<comment type="caution">
    <text evidence="1">The sequence shown here is derived from an EMBL/GenBank/DDBJ whole genome shotgun (WGS) entry which is preliminary data.</text>
</comment>
<proteinExistence type="predicted"/>
<dbReference type="Gene3D" id="2.130.10.10">
    <property type="entry name" value="YVTN repeat-like/Quinoprotein amine dehydrogenase"/>
    <property type="match status" value="1"/>
</dbReference>
<dbReference type="STRING" id="249408.BOO71_0002146"/>
<sequence>MELLFNPDALGFSPVSVPAGGAVDLKLPEIKAVTSLLDGCALSPGFEGATGRYDVAVFQVYSSQVDYLGQVFENGPGNTSQIRLYASGAGQLKGRAECADGEVFIFDTPVRAGWNVLSGQFDAAQNTLRLVKSDSPSTLVFRKGKEEVAIYAVNPEPITLRRGESVKVPVRIFQNGGISGEVTLRTYNGVTVSPGTVRLPDNVGKLSVGTGISGAAARPRLNAALDAAQGAPLRGQALDTVLTLTAEDYAAGLDGDLVIQVLRANGVEVGQLVLKNAKVPVPQLSIEADAVVAPRGLKTPWGLTVYPGGYRGKLRVSVEGLPAGLTLPAQTQQASGPAGITVQFPLDVSTGVPVGNWPVTVVAEQVDDGVTVRRRALITVMPAPVKMRTQPYSIATDDAGRLWYRDRQSMVRQAADGSAQAFSIPTSAASDTSVRTGRDGGIWLLSSPQVRFDPATGSAELKNNPTDGLGSSYGVLFDSQGRGWDRYNLIRRLDYVPGGGPDSGTISTVPGSENDFLMDVDGERAWAYTSAGSGMQLVIIDAQTLKRRALSVPGVNSYLRGFARGSKLWLEGSTPGQLAAFDTATDQVSRYDVVVDGQPVRDFKVLGVDRLGRHWLETGQVDGELYLKEWVLYDPLALRVVTRTPAIFTSGSGESAAVSAGGTLWVRTLDASGLVPYAYAFKP</sequence>
<dbReference type="SUPFAM" id="SSF63829">
    <property type="entry name" value="Calcium-dependent phosphotriesterase"/>
    <property type="match status" value="1"/>
</dbReference>
<evidence type="ECO:0000313" key="2">
    <source>
        <dbReference type="Proteomes" id="UP000186607"/>
    </source>
</evidence>
<accession>A0A1U7P393</accession>
<dbReference type="Proteomes" id="UP000186607">
    <property type="component" value="Unassembled WGS sequence"/>
</dbReference>
<dbReference type="EMBL" id="MSTI01000026">
    <property type="protein sequence ID" value="OLV19630.1"/>
    <property type="molecule type" value="Genomic_DNA"/>
</dbReference>
<keyword evidence="2" id="KW-1185">Reference proteome</keyword>
<evidence type="ECO:0000313" key="1">
    <source>
        <dbReference type="EMBL" id="OLV19630.1"/>
    </source>
</evidence>
<organism evidence="1 2">
    <name type="scientific">Deinococcus marmoris</name>
    <dbReference type="NCBI Taxonomy" id="249408"/>
    <lineage>
        <taxon>Bacteria</taxon>
        <taxon>Thermotogati</taxon>
        <taxon>Deinococcota</taxon>
        <taxon>Deinococci</taxon>
        <taxon>Deinococcales</taxon>
        <taxon>Deinococcaceae</taxon>
        <taxon>Deinococcus</taxon>
    </lineage>
</organism>
<reference evidence="1 2" key="1">
    <citation type="submission" date="2017-01" db="EMBL/GenBank/DDBJ databases">
        <title>Genome Analysis of Deinococcus marmoris KOPRI26562.</title>
        <authorList>
            <person name="Kim J.H."/>
            <person name="Oh H.-M."/>
        </authorList>
    </citation>
    <scope>NUCLEOTIDE SEQUENCE [LARGE SCALE GENOMIC DNA]</scope>
    <source>
        <strain evidence="1 2">KOPRI26562</strain>
    </source>
</reference>
<name>A0A1U7P393_9DEIO</name>